<sequence>MLSMQPSVVDHKRGLINSLSGSQLDSMASQATASLACGQHQGLGARSFSDPPISFDQRALRQRAVIPSSQRPPEQLYSAPRQTGPSPPSSLSEQRGLSSSWTNVVVPPRSASKPTSGYRVYSNAYTAGRSAKSASTQHKQPASSWGAESSMSLGYATAGTPLPQHAAPSGPSTFAGGVSLTPLPARDLPCVAAGRSAAAHASADTYPISRASRPTLVPETSSGAGNRSALSAALHPSRGGELKHAPASWESSDGITRTASNERPPLHDGMTLATLQQRAQSLGSISPLSGSPGQREALLAALARSQQGDSNAIHFAGSQGSSNTEYLLRCLQASTAQQEQQKRTLQALQETLARTERDARAAAQQSADYRVVAGSSLQASAGLDESVDIAALQAAVRAIGKSKSFTMGEAGSLHPRKYRRTTSHSLPVSPTMASWDVNRPNDAPTRVPNGEAAGDLDMAPANEASATSEEPNAELLFLAAETLVAMTGGAEGGADSSRSSCHGSGSDNSDPRSPGGGGPSSLPSAHRRRRSTAQRSSAQQPSPPGLVPHGEARLNRDSSGSASSGLAGAPHPILGLMVPHGRRRN</sequence>
<evidence type="ECO:0000256" key="1">
    <source>
        <dbReference type="SAM" id="Coils"/>
    </source>
</evidence>
<feature type="compositionally biased region" description="Polar residues" evidence="2">
    <location>
        <begin position="249"/>
        <end position="261"/>
    </location>
</feature>
<dbReference type="AlphaFoldDB" id="A0AAW1QB95"/>
<feature type="compositionally biased region" description="Polar residues" evidence="2">
    <location>
        <begin position="423"/>
        <end position="432"/>
    </location>
</feature>
<name>A0AAW1QB95_9CHLO</name>
<feature type="compositionally biased region" description="Low complexity" evidence="2">
    <location>
        <begin position="558"/>
        <end position="569"/>
    </location>
</feature>
<proteinExistence type="predicted"/>
<feature type="region of interest" description="Disordered" evidence="2">
    <location>
        <begin position="64"/>
        <end position="117"/>
    </location>
</feature>
<organism evidence="3 4">
    <name type="scientific">[Myrmecia] bisecta</name>
    <dbReference type="NCBI Taxonomy" id="41462"/>
    <lineage>
        <taxon>Eukaryota</taxon>
        <taxon>Viridiplantae</taxon>
        <taxon>Chlorophyta</taxon>
        <taxon>core chlorophytes</taxon>
        <taxon>Trebouxiophyceae</taxon>
        <taxon>Trebouxiales</taxon>
        <taxon>Trebouxiaceae</taxon>
        <taxon>Myrmecia</taxon>
    </lineage>
</organism>
<dbReference type="EMBL" id="JALJOR010000004">
    <property type="protein sequence ID" value="KAK9818288.1"/>
    <property type="molecule type" value="Genomic_DNA"/>
</dbReference>
<feature type="coiled-coil region" evidence="1">
    <location>
        <begin position="331"/>
        <end position="365"/>
    </location>
</feature>
<feature type="region of interest" description="Disordered" evidence="2">
    <location>
        <begin position="234"/>
        <end position="268"/>
    </location>
</feature>
<feature type="compositionally biased region" description="Low complexity" evidence="2">
    <location>
        <begin position="493"/>
        <end position="513"/>
    </location>
</feature>
<evidence type="ECO:0000256" key="2">
    <source>
        <dbReference type="SAM" id="MobiDB-lite"/>
    </source>
</evidence>
<protein>
    <submittedName>
        <fullName evidence="3">Uncharacterized protein</fullName>
    </submittedName>
</protein>
<comment type="caution">
    <text evidence="3">The sequence shown here is derived from an EMBL/GenBank/DDBJ whole genome shotgun (WGS) entry which is preliminary data.</text>
</comment>
<evidence type="ECO:0000313" key="3">
    <source>
        <dbReference type="EMBL" id="KAK9818288.1"/>
    </source>
</evidence>
<keyword evidence="1" id="KW-0175">Coiled coil</keyword>
<keyword evidence="4" id="KW-1185">Reference proteome</keyword>
<accession>A0AAW1QB95</accession>
<feature type="region of interest" description="Disordered" evidence="2">
    <location>
        <begin position="128"/>
        <end position="147"/>
    </location>
</feature>
<feature type="compositionally biased region" description="Polar residues" evidence="2">
    <location>
        <begin position="132"/>
        <end position="147"/>
    </location>
</feature>
<gene>
    <name evidence="3" type="ORF">WJX72_010112</name>
</gene>
<feature type="region of interest" description="Disordered" evidence="2">
    <location>
        <begin position="489"/>
        <end position="585"/>
    </location>
</feature>
<feature type="compositionally biased region" description="Low complexity" evidence="2">
    <location>
        <begin position="89"/>
        <end position="100"/>
    </location>
</feature>
<dbReference type="Proteomes" id="UP001489004">
    <property type="component" value="Unassembled WGS sequence"/>
</dbReference>
<feature type="region of interest" description="Disordered" evidence="2">
    <location>
        <begin position="419"/>
        <end position="470"/>
    </location>
</feature>
<reference evidence="3 4" key="1">
    <citation type="journal article" date="2024" name="Nat. Commun.">
        <title>Phylogenomics reveals the evolutionary origins of lichenization in chlorophyte algae.</title>
        <authorList>
            <person name="Puginier C."/>
            <person name="Libourel C."/>
            <person name="Otte J."/>
            <person name="Skaloud P."/>
            <person name="Haon M."/>
            <person name="Grisel S."/>
            <person name="Petersen M."/>
            <person name="Berrin J.G."/>
            <person name="Delaux P.M."/>
            <person name="Dal Grande F."/>
            <person name="Keller J."/>
        </authorList>
    </citation>
    <scope>NUCLEOTIDE SEQUENCE [LARGE SCALE GENOMIC DNA]</scope>
    <source>
        <strain evidence="3 4">SAG 2043</strain>
    </source>
</reference>
<evidence type="ECO:0000313" key="4">
    <source>
        <dbReference type="Proteomes" id="UP001489004"/>
    </source>
</evidence>